<evidence type="ECO:0000256" key="1">
    <source>
        <dbReference type="SAM" id="MobiDB-lite"/>
    </source>
</evidence>
<dbReference type="EMBL" id="BMTX01000015">
    <property type="protein sequence ID" value="GGS61367.1"/>
    <property type="molecule type" value="Genomic_DNA"/>
</dbReference>
<evidence type="ECO:0000313" key="2">
    <source>
        <dbReference type="EMBL" id="GGS61367.1"/>
    </source>
</evidence>
<comment type="caution">
    <text evidence="2">The sequence shown here is derived from an EMBL/GenBank/DDBJ whole genome shotgun (WGS) entry which is preliminary data.</text>
</comment>
<feature type="region of interest" description="Disordered" evidence="1">
    <location>
        <begin position="33"/>
        <end position="87"/>
    </location>
</feature>
<reference evidence="3" key="1">
    <citation type="journal article" date="2019" name="Int. J. Syst. Evol. Microbiol.">
        <title>The Global Catalogue of Microorganisms (GCM) 10K type strain sequencing project: providing services to taxonomists for standard genome sequencing and annotation.</title>
        <authorList>
            <consortium name="The Broad Institute Genomics Platform"/>
            <consortium name="The Broad Institute Genome Sequencing Center for Infectious Disease"/>
            <person name="Wu L."/>
            <person name="Ma J."/>
        </authorList>
    </citation>
    <scope>NUCLEOTIDE SEQUENCE [LARGE SCALE GENOMIC DNA]</scope>
    <source>
        <strain evidence="3">JCM 4416</strain>
    </source>
</reference>
<keyword evidence="3" id="KW-1185">Reference proteome</keyword>
<sequence>MTLRCQWDHHLPLPTPFRGTTAAQTARWLRGARRVAAPPAVPCRTRRFTPAPEPRGPHRTSGAGRHVSSGVRRRLPSGAGPYAPGTGPPAAGYCGSGGNGFPAIALAF</sequence>
<feature type="compositionally biased region" description="Low complexity" evidence="1">
    <location>
        <begin position="76"/>
        <end position="87"/>
    </location>
</feature>
<accession>A0ABQ2TBJ0</accession>
<proteinExistence type="predicted"/>
<evidence type="ECO:0000313" key="3">
    <source>
        <dbReference type="Proteomes" id="UP000597853"/>
    </source>
</evidence>
<dbReference type="Proteomes" id="UP000597853">
    <property type="component" value="Unassembled WGS sequence"/>
</dbReference>
<organism evidence="2 3">
    <name type="scientific">Streptomyces pseudogriseolus</name>
    <name type="common">Streptomyces gancidicus</name>
    <name type="synonym">Streptomyces rubiginosus</name>
    <dbReference type="NCBI Taxonomy" id="36817"/>
    <lineage>
        <taxon>Bacteria</taxon>
        <taxon>Bacillati</taxon>
        <taxon>Actinomycetota</taxon>
        <taxon>Actinomycetes</taxon>
        <taxon>Kitasatosporales</taxon>
        <taxon>Streptomycetaceae</taxon>
        <taxon>Streptomyces</taxon>
        <taxon>Streptomyces pseudogriseolus group</taxon>
    </lineage>
</organism>
<name>A0ABQ2TBJ0_STREZ</name>
<protein>
    <submittedName>
        <fullName evidence="2">Uncharacterized protein</fullName>
    </submittedName>
</protein>
<gene>
    <name evidence="2" type="ORF">GCM10010285_45930</name>
</gene>